<dbReference type="GO" id="GO:0005096">
    <property type="term" value="F:GTPase activator activity"/>
    <property type="evidence" value="ECO:0007669"/>
    <property type="project" value="UniProtKB-KW"/>
</dbReference>
<evidence type="ECO:0000313" key="4">
    <source>
        <dbReference type="EMBL" id="TKS87281.1"/>
    </source>
</evidence>
<protein>
    <submittedName>
        <fullName evidence="4">Rho GTPase-activating protein 28</fullName>
    </submittedName>
</protein>
<dbReference type="GO" id="GO:0051056">
    <property type="term" value="P:regulation of small GTPase mediated signal transduction"/>
    <property type="evidence" value="ECO:0007669"/>
    <property type="project" value="TreeGrafter"/>
</dbReference>
<feature type="region of interest" description="Disordered" evidence="2">
    <location>
        <begin position="129"/>
        <end position="154"/>
    </location>
</feature>
<dbReference type="Gene3D" id="1.10.555.10">
    <property type="entry name" value="Rho GTPase activation protein"/>
    <property type="match status" value="1"/>
</dbReference>
<organism evidence="4 5">
    <name type="scientific">Collichthys lucidus</name>
    <name type="common">Big head croaker</name>
    <name type="synonym">Sciaena lucida</name>
    <dbReference type="NCBI Taxonomy" id="240159"/>
    <lineage>
        <taxon>Eukaryota</taxon>
        <taxon>Metazoa</taxon>
        <taxon>Chordata</taxon>
        <taxon>Craniata</taxon>
        <taxon>Vertebrata</taxon>
        <taxon>Euteleostomi</taxon>
        <taxon>Actinopterygii</taxon>
        <taxon>Neopterygii</taxon>
        <taxon>Teleostei</taxon>
        <taxon>Neoteleostei</taxon>
        <taxon>Acanthomorphata</taxon>
        <taxon>Eupercaria</taxon>
        <taxon>Sciaenidae</taxon>
        <taxon>Collichthys</taxon>
    </lineage>
</organism>
<dbReference type="EMBL" id="CM014096">
    <property type="protein sequence ID" value="TKS87281.1"/>
    <property type="molecule type" value="Genomic_DNA"/>
</dbReference>
<dbReference type="Proteomes" id="UP000298787">
    <property type="component" value="Chromosome 19"/>
</dbReference>
<dbReference type="GO" id="GO:0005737">
    <property type="term" value="C:cytoplasm"/>
    <property type="evidence" value="ECO:0007669"/>
    <property type="project" value="TreeGrafter"/>
</dbReference>
<proteinExistence type="predicted"/>
<evidence type="ECO:0000256" key="2">
    <source>
        <dbReference type="SAM" id="MobiDB-lite"/>
    </source>
</evidence>
<keyword evidence="5" id="KW-1185">Reference proteome</keyword>
<dbReference type="GO" id="GO:0030833">
    <property type="term" value="P:regulation of actin filament polymerization"/>
    <property type="evidence" value="ECO:0007669"/>
    <property type="project" value="TreeGrafter"/>
</dbReference>
<sequence>MSSPPSTSSAPAPLTQTVTSDPRHGTMETYWREVRSIEEEKEGEEEEEERGSIDEVELEEAWLMEAGLSSLVMGLSSEEASPPAAEALLSTLTRQQAATVRKRLDNYNETLKTRNSQPVRDVRDIFTEPDDSADRCTSPPSHCAESPQSRYHTTTKTIRRNTHRDDLSSYDLIRLGFIAHIELSTFLLTLGVQIKRTRPLRHRTRDSGVFGVPLNSLLEKDRKKFPEVKVPVVFQKVQALQLLVLLLPEANRETLKALLVFLRKVVSHQDQNKMSLWNVSMVMAPNLFSCHHHRNKFSIAKQQEEMEEAVGGAQLVQLMILHQDLLWIVPSFLLSQVRQMNQASNQKQLSLTKTKTRLLRKKNDRNQITELCEGVIRVHAPLHTKVSMAIQLDGQIRAKDVTARFECDNSPAQCLYEVGGNISKSDLNGNILKIM</sequence>
<evidence type="ECO:0000313" key="5">
    <source>
        <dbReference type="Proteomes" id="UP000298787"/>
    </source>
</evidence>
<feature type="domain" description="Rho-GAP" evidence="3">
    <location>
        <begin position="87"/>
        <end position="327"/>
    </location>
</feature>
<dbReference type="Pfam" id="PF00620">
    <property type="entry name" value="RhoGAP"/>
    <property type="match status" value="1"/>
</dbReference>
<keyword evidence="1" id="KW-0343">GTPase activation</keyword>
<feature type="compositionally biased region" description="Basic and acidic residues" evidence="2">
    <location>
        <begin position="21"/>
        <end position="38"/>
    </location>
</feature>
<evidence type="ECO:0000259" key="3">
    <source>
        <dbReference type="PROSITE" id="PS50238"/>
    </source>
</evidence>
<accession>A0A4U5VHM3</accession>
<dbReference type="AlphaFoldDB" id="A0A4U5VHM3"/>
<feature type="compositionally biased region" description="Acidic residues" evidence="2">
    <location>
        <begin position="39"/>
        <end position="55"/>
    </location>
</feature>
<dbReference type="GO" id="GO:0007165">
    <property type="term" value="P:signal transduction"/>
    <property type="evidence" value="ECO:0007669"/>
    <property type="project" value="InterPro"/>
</dbReference>
<dbReference type="InterPro" id="IPR057323">
    <property type="entry name" value="RHG40/28/18_ubiquitin"/>
</dbReference>
<feature type="compositionally biased region" description="Low complexity" evidence="2">
    <location>
        <begin position="1"/>
        <end position="13"/>
    </location>
</feature>
<dbReference type="PANTHER" id="PTHR14963:SF5">
    <property type="entry name" value="RHO GTPASE-ACTIVATING PROTEIN 28"/>
    <property type="match status" value="1"/>
</dbReference>
<dbReference type="SUPFAM" id="SSF48350">
    <property type="entry name" value="GTPase activation domain, GAP"/>
    <property type="match status" value="1"/>
</dbReference>
<dbReference type="SMART" id="SM00324">
    <property type="entry name" value="RhoGAP"/>
    <property type="match status" value="1"/>
</dbReference>
<dbReference type="InterPro" id="IPR008936">
    <property type="entry name" value="Rho_GTPase_activation_prot"/>
</dbReference>
<name>A0A4U5VHM3_COLLU</name>
<dbReference type="GO" id="GO:0051497">
    <property type="term" value="P:negative regulation of stress fiber assembly"/>
    <property type="evidence" value="ECO:0007669"/>
    <property type="project" value="TreeGrafter"/>
</dbReference>
<dbReference type="PROSITE" id="PS50238">
    <property type="entry name" value="RHOGAP"/>
    <property type="match status" value="1"/>
</dbReference>
<evidence type="ECO:0000256" key="1">
    <source>
        <dbReference type="ARBA" id="ARBA00022468"/>
    </source>
</evidence>
<dbReference type="InterPro" id="IPR000198">
    <property type="entry name" value="RhoGAP_dom"/>
</dbReference>
<dbReference type="PANTHER" id="PTHR14963">
    <property type="entry name" value="RHO GTPASE ACTIVATING PROTEIN 18,19-RELATED"/>
    <property type="match status" value="1"/>
</dbReference>
<reference evidence="4 5" key="1">
    <citation type="submission" date="2019-01" db="EMBL/GenBank/DDBJ databases">
        <title>Genome Assembly of Collichthys lucidus.</title>
        <authorList>
            <person name="Cai M."/>
            <person name="Xiao S."/>
        </authorList>
    </citation>
    <scope>NUCLEOTIDE SEQUENCE [LARGE SCALE GENOMIC DNA]</scope>
    <source>
        <strain evidence="4">JT15FE1705JMU</strain>
        <tissue evidence="4">Muscle</tissue>
    </source>
</reference>
<feature type="region of interest" description="Disordered" evidence="2">
    <location>
        <begin position="1"/>
        <end position="55"/>
    </location>
</feature>
<gene>
    <name evidence="4" type="ORF">D9C73_021405</name>
</gene>
<dbReference type="STRING" id="240159.A0A4U5VHM3"/>
<dbReference type="Pfam" id="PF25442">
    <property type="entry name" value="Ubiquitin_RHG40_C"/>
    <property type="match status" value="1"/>
</dbReference>